<dbReference type="AlphaFoldDB" id="A0A1B9NUI8"/>
<proteinExistence type="predicted"/>
<comment type="caution">
    <text evidence="1">The sequence shown here is derived from an EMBL/GenBank/DDBJ whole genome shotgun (WGS) entry which is preliminary data.</text>
</comment>
<sequence length="89" mass="10680">MDISQKFVMVSKKCHLNHGFILLMFLLKNIKNRVEKLDISHKKRSKNMSQSITKYYFFAMKIKCGIIFLEWRSTFTGYERNVVCGYFKK</sequence>
<gene>
    <name evidence="1" type="ORF">A6E04_18930</name>
</gene>
<protein>
    <submittedName>
        <fullName evidence="1">Uncharacterized protein</fullName>
    </submittedName>
</protein>
<dbReference type="Proteomes" id="UP000093523">
    <property type="component" value="Unassembled WGS sequence"/>
</dbReference>
<evidence type="ECO:0000313" key="2">
    <source>
        <dbReference type="Proteomes" id="UP000093523"/>
    </source>
</evidence>
<evidence type="ECO:0000313" key="1">
    <source>
        <dbReference type="EMBL" id="OCH17686.1"/>
    </source>
</evidence>
<name>A0A1B9NUI8_ALILO</name>
<dbReference type="EMBL" id="MAJU01000029">
    <property type="protein sequence ID" value="OCH17686.1"/>
    <property type="molecule type" value="Genomic_DNA"/>
</dbReference>
<accession>A0A1B9NUI8</accession>
<reference evidence="1 2" key="1">
    <citation type="submission" date="2016-06" db="EMBL/GenBank/DDBJ databases">
        <authorList>
            <person name="Kjaerup R.B."/>
            <person name="Dalgaard T.S."/>
            <person name="Juul-Madsen H.R."/>
        </authorList>
    </citation>
    <scope>NUCLEOTIDE SEQUENCE [LARGE SCALE GENOMIC DNA]</scope>
    <source>
        <strain evidence="1 2">1S159</strain>
    </source>
</reference>
<dbReference type="STRING" id="688.A6E04_18930"/>
<organism evidence="1 2">
    <name type="scientific">Aliivibrio logei</name>
    <name type="common">Vibrio logei</name>
    <dbReference type="NCBI Taxonomy" id="688"/>
    <lineage>
        <taxon>Bacteria</taxon>
        <taxon>Pseudomonadati</taxon>
        <taxon>Pseudomonadota</taxon>
        <taxon>Gammaproteobacteria</taxon>
        <taxon>Vibrionales</taxon>
        <taxon>Vibrionaceae</taxon>
        <taxon>Aliivibrio</taxon>
    </lineage>
</organism>